<dbReference type="Proteomes" id="UP001281761">
    <property type="component" value="Unassembled WGS sequence"/>
</dbReference>
<protein>
    <submittedName>
        <fullName evidence="1">Uncharacterized protein</fullName>
    </submittedName>
</protein>
<sequence length="165" mass="18751">MAPTRKQIQIDATRIFHFLRNLIHPSIHPTLKRVTFSRSPLRPALTRNMGIHLNWIPIYASTCYDECRGTPRQIETIFGVVWRAKAELKTDPNRAEMFSDCVCQDRDTVQVAILGDAELINFCNLLRPSTPPTEAHATNSTHIRPLHTLHVVAIDLIAKLLARLP</sequence>
<proteinExistence type="predicted"/>
<accession>A0ABQ9XSM1</accession>
<reference evidence="1 2" key="1">
    <citation type="journal article" date="2022" name="bioRxiv">
        <title>Genomics of Preaxostyla Flagellates Illuminates Evolutionary Transitions and the Path Towards Mitochondrial Loss.</title>
        <authorList>
            <person name="Novak L.V.F."/>
            <person name="Treitli S.C."/>
            <person name="Pyrih J."/>
            <person name="Halakuc P."/>
            <person name="Pipaliya S.V."/>
            <person name="Vacek V."/>
            <person name="Brzon O."/>
            <person name="Soukal P."/>
            <person name="Eme L."/>
            <person name="Dacks J.B."/>
            <person name="Karnkowska A."/>
            <person name="Elias M."/>
            <person name="Hampl V."/>
        </authorList>
    </citation>
    <scope>NUCLEOTIDE SEQUENCE [LARGE SCALE GENOMIC DNA]</scope>
    <source>
        <strain evidence="1">NAU3</strain>
        <tissue evidence="1">Gut</tissue>
    </source>
</reference>
<organism evidence="1 2">
    <name type="scientific">Blattamonas nauphoetae</name>
    <dbReference type="NCBI Taxonomy" id="2049346"/>
    <lineage>
        <taxon>Eukaryota</taxon>
        <taxon>Metamonada</taxon>
        <taxon>Preaxostyla</taxon>
        <taxon>Oxymonadida</taxon>
        <taxon>Blattamonas</taxon>
    </lineage>
</organism>
<keyword evidence="2" id="KW-1185">Reference proteome</keyword>
<gene>
    <name evidence="1" type="ORF">BLNAU_11371</name>
</gene>
<evidence type="ECO:0000313" key="1">
    <source>
        <dbReference type="EMBL" id="KAK2953650.1"/>
    </source>
</evidence>
<name>A0ABQ9XSM1_9EUKA</name>
<dbReference type="EMBL" id="JARBJD010000088">
    <property type="protein sequence ID" value="KAK2953650.1"/>
    <property type="molecule type" value="Genomic_DNA"/>
</dbReference>
<evidence type="ECO:0000313" key="2">
    <source>
        <dbReference type="Proteomes" id="UP001281761"/>
    </source>
</evidence>
<comment type="caution">
    <text evidence="1">The sequence shown here is derived from an EMBL/GenBank/DDBJ whole genome shotgun (WGS) entry which is preliminary data.</text>
</comment>